<dbReference type="Proteomes" id="UP000011014">
    <property type="component" value="Unassembled WGS sequence"/>
</dbReference>
<dbReference type="InterPro" id="IPR007123">
    <property type="entry name" value="Gelsolin-like_dom"/>
</dbReference>
<dbReference type="GO" id="GO:0051014">
    <property type="term" value="P:actin filament severing"/>
    <property type="evidence" value="ECO:0007669"/>
    <property type="project" value="TreeGrafter"/>
</dbReference>
<gene>
    <name evidence="4" type="ORF">GSOID_T00020817001</name>
</gene>
<dbReference type="InterPro" id="IPR029006">
    <property type="entry name" value="ADF-H/Gelsolin-like_dom_sf"/>
</dbReference>
<dbReference type="InterPro" id="IPR007122">
    <property type="entry name" value="Villin/Gelsolin"/>
</dbReference>
<accession>E4YBL7</accession>
<feature type="domain" description="Gelsolin-like" evidence="3">
    <location>
        <begin position="21"/>
        <end position="96"/>
    </location>
</feature>
<keyword evidence="1" id="KW-0677">Repeat</keyword>
<dbReference type="GO" id="GO:0005737">
    <property type="term" value="C:cytoplasm"/>
    <property type="evidence" value="ECO:0007669"/>
    <property type="project" value="TreeGrafter"/>
</dbReference>
<dbReference type="SMART" id="SM00262">
    <property type="entry name" value="GEL"/>
    <property type="match status" value="1"/>
</dbReference>
<dbReference type="SUPFAM" id="SSF55753">
    <property type="entry name" value="Actin depolymerizing proteins"/>
    <property type="match status" value="1"/>
</dbReference>
<dbReference type="Gene3D" id="3.40.20.10">
    <property type="entry name" value="Severin"/>
    <property type="match status" value="1"/>
</dbReference>
<evidence type="ECO:0000313" key="4">
    <source>
        <dbReference type="EMBL" id="CBY32954.1"/>
    </source>
</evidence>
<evidence type="ECO:0000256" key="1">
    <source>
        <dbReference type="ARBA" id="ARBA00022737"/>
    </source>
</evidence>
<dbReference type="Pfam" id="PF00626">
    <property type="entry name" value="Gelsolin"/>
    <property type="match status" value="1"/>
</dbReference>
<dbReference type="GO" id="GO:0008154">
    <property type="term" value="P:actin polymerization or depolymerization"/>
    <property type="evidence" value="ECO:0007669"/>
    <property type="project" value="TreeGrafter"/>
</dbReference>
<dbReference type="PANTHER" id="PTHR11977">
    <property type="entry name" value="VILLIN"/>
    <property type="match status" value="1"/>
</dbReference>
<dbReference type="PANTHER" id="PTHR11977:SF123">
    <property type="entry name" value="GELSOLIN"/>
    <property type="match status" value="1"/>
</dbReference>
<organism evidence="4">
    <name type="scientific">Oikopleura dioica</name>
    <name type="common">Tunicate</name>
    <dbReference type="NCBI Taxonomy" id="34765"/>
    <lineage>
        <taxon>Eukaryota</taxon>
        <taxon>Metazoa</taxon>
        <taxon>Chordata</taxon>
        <taxon>Tunicata</taxon>
        <taxon>Appendicularia</taxon>
        <taxon>Copelata</taxon>
        <taxon>Oikopleuridae</taxon>
        <taxon>Oikopleura</taxon>
    </lineage>
</organism>
<dbReference type="GO" id="GO:0005546">
    <property type="term" value="F:phosphatidylinositol-4,5-bisphosphate binding"/>
    <property type="evidence" value="ECO:0007669"/>
    <property type="project" value="TreeGrafter"/>
</dbReference>
<dbReference type="GO" id="GO:0051016">
    <property type="term" value="P:barbed-end actin filament capping"/>
    <property type="evidence" value="ECO:0007669"/>
    <property type="project" value="TreeGrafter"/>
</dbReference>
<dbReference type="GO" id="GO:0015629">
    <property type="term" value="C:actin cytoskeleton"/>
    <property type="evidence" value="ECO:0007669"/>
    <property type="project" value="TreeGrafter"/>
</dbReference>
<evidence type="ECO:0000256" key="2">
    <source>
        <dbReference type="ARBA" id="ARBA00023203"/>
    </source>
</evidence>
<sequence>MEAFGDNVGAETGLQIWRVENFKPVPVPKEFYGQFFVGDSYIVMDTIVEGEYKSMNIHFWLGKDSSQDEKGAAAALTAQLDELLGDIPIQHREVEKCESSKSRLKIRNANSHDCEKLRSEKIFAISQFFAK</sequence>
<proteinExistence type="predicted"/>
<name>E4YBL7_OIKDI</name>
<reference evidence="4" key="1">
    <citation type="journal article" date="2010" name="Science">
        <title>Plasticity of animal genome architecture unmasked by rapid evolution of a pelagic tunicate.</title>
        <authorList>
            <person name="Denoeud F."/>
            <person name="Henriet S."/>
            <person name="Mungpakdee S."/>
            <person name="Aury J.M."/>
            <person name="Da Silva C."/>
            <person name="Brinkmann H."/>
            <person name="Mikhaleva J."/>
            <person name="Olsen L.C."/>
            <person name="Jubin C."/>
            <person name="Canestro C."/>
            <person name="Bouquet J.M."/>
            <person name="Danks G."/>
            <person name="Poulain J."/>
            <person name="Campsteijn C."/>
            <person name="Adamski M."/>
            <person name="Cross I."/>
            <person name="Yadetie F."/>
            <person name="Muffato M."/>
            <person name="Louis A."/>
            <person name="Butcher S."/>
            <person name="Tsagkogeorga G."/>
            <person name="Konrad A."/>
            <person name="Singh S."/>
            <person name="Jensen M.F."/>
            <person name="Cong E.H."/>
            <person name="Eikeseth-Otteraa H."/>
            <person name="Noel B."/>
            <person name="Anthouard V."/>
            <person name="Porcel B.M."/>
            <person name="Kachouri-Lafond R."/>
            <person name="Nishino A."/>
            <person name="Ugolini M."/>
            <person name="Chourrout P."/>
            <person name="Nishida H."/>
            <person name="Aasland R."/>
            <person name="Huzurbazar S."/>
            <person name="Westhof E."/>
            <person name="Delsuc F."/>
            <person name="Lehrach H."/>
            <person name="Reinhardt R."/>
            <person name="Weissenbach J."/>
            <person name="Roy S.W."/>
            <person name="Artiguenave F."/>
            <person name="Postlethwait J.H."/>
            <person name="Manak J.R."/>
            <person name="Thompson E.M."/>
            <person name="Jaillon O."/>
            <person name="Du Pasquier L."/>
            <person name="Boudinot P."/>
            <person name="Liberles D.A."/>
            <person name="Volff J.N."/>
            <person name="Philippe H."/>
            <person name="Lenhard B."/>
            <person name="Roest Crollius H."/>
            <person name="Wincker P."/>
            <person name="Chourrout D."/>
        </authorList>
    </citation>
    <scope>NUCLEOTIDE SEQUENCE [LARGE SCALE GENOMIC DNA]</scope>
</reference>
<dbReference type="AlphaFoldDB" id="E4YBL7"/>
<dbReference type="EMBL" id="FN654383">
    <property type="protein sequence ID" value="CBY32954.1"/>
    <property type="molecule type" value="Genomic_DNA"/>
</dbReference>
<evidence type="ECO:0000259" key="3">
    <source>
        <dbReference type="Pfam" id="PF00626"/>
    </source>
</evidence>
<dbReference type="CDD" id="cd11290">
    <property type="entry name" value="gelsolin_S1_like"/>
    <property type="match status" value="1"/>
</dbReference>
<keyword evidence="2" id="KW-0009">Actin-binding</keyword>
<dbReference type="GO" id="GO:0051015">
    <property type="term" value="F:actin filament binding"/>
    <property type="evidence" value="ECO:0007669"/>
    <property type="project" value="InterPro"/>
</dbReference>
<protein>
    <recommendedName>
        <fullName evidence="3">Gelsolin-like domain-containing protein</fullName>
    </recommendedName>
</protein>